<dbReference type="InterPro" id="IPR003675">
    <property type="entry name" value="Rce1/LyrA-like_dom"/>
</dbReference>
<proteinExistence type="predicted"/>
<feature type="transmembrane region" description="Helical" evidence="1">
    <location>
        <begin position="144"/>
        <end position="165"/>
    </location>
</feature>
<protein>
    <submittedName>
        <fullName evidence="3">CAAX amino terminal protease family protein</fullName>
    </submittedName>
</protein>
<accession>A3SLV1</accession>
<keyword evidence="3" id="KW-0645">Protease</keyword>
<dbReference type="HOGENOM" id="CLU_052492_2_0_5"/>
<keyword evidence="4" id="KW-1185">Reference proteome</keyword>
<feature type="transmembrane region" description="Helical" evidence="1">
    <location>
        <begin position="114"/>
        <end position="132"/>
    </location>
</feature>
<gene>
    <name evidence="3" type="ORF">ISM_08545</name>
</gene>
<dbReference type="eggNOG" id="COG1266">
    <property type="taxonomic scope" value="Bacteria"/>
</dbReference>
<feature type="transmembrane region" description="Helical" evidence="1">
    <location>
        <begin position="177"/>
        <end position="198"/>
    </location>
</feature>
<evidence type="ECO:0000256" key="1">
    <source>
        <dbReference type="SAM" id="Phobius"/>
    </source>
</evidence>
<evidence type="ECO:0000313" key="3">
    <source>
        <dbReference type="EMBL" id="EAP78332.1"/>
    </source>
</evidence>
<feature type="domain" description="CAAX prenyl protease 2/Lysostaphin resistance protein A-like" evidence="2">
    <location>
        <begin position="151"/>
        <end position="245"/>
    </location>
</feature>
<reference evidence="3 4" key="1">
    <citation type="submission" date="2005-12" db="EMBL/GenBank/DDBJ databases">
        <authorList>
            <person name="Moran M.A."/>
            <person name="Ferriera S."/>
            <person name="Johnson J."/>
            <person name="Kravitz S."/>
            <person name="Halpern A."/>
            <person name="Remington K."/>
            <person name="Beeson K."/>
            <person name="Tran B."/>
            <person name="Rogers Y.-H."/>
            <person name="Friedman R."/>
            <person name="Venter J.C."/>
        </authorList>
    </citation>
    <scope>NUCLEOTIDE SEQUENCE [LARGE SCALE GENOMIC DNA]</scope>
    <source>
        <strain evidence="4">ATCC BAA-591 / DSM 15170 / ISM</strain>
    </source>
</reference>
<dbReference type="AlphaFoldDB" id="A3SLV1"/>
<feature type="transmembrane region" description="Helical" evidence="1">
    <location>
        <begin position="245"/>
        <end position="266"/>
    </location>
</feature>
<evidence type="ECO:0000313" key="4">
    <source>
        <dbReference type="Proteomes" id="UP000005954"/>
    </source>
</evidence>
<dbReference type="GO" id="GO:0006508">
    <property type="term" value="P:proteolysis"/>
    <property type="evidence" value="ECO:0007669"/>
    <property type="project" value="UniProtKB-KW"/>
</dbReference>
<feature type="transmembrane region" description="Helical" evidence="1">
    <location>
        <begin position="204"/>
        <end position="224"/>
    </location>
</feature>
<feature type="transmembrane region" description="Helical" evidence="1">
    <location>
        <begin position="70"/>
        <end position="93"/>
    </location>
</feature>
<dbReference type="Pfam" id="PF02517">
    <property type="entry name" value="Rce1-like"/>
    <property type="match status" value="1"/>
</dbReference>
<sequence length="299" mass="32675">MVMKYVAYDRLLHPARASGGWARFCIGLLVFVVLGLVLNTSLAVGMADGLSRLGLLPRGVNELAEGRSPLTLILLLFTFLGYIFALMAVLWLFHRRSSLLGLIGSLPVALRQGGRVFFYSALLFALVSLVPSDPDYPLQPNIPLGSWLVLLTPLLIGLFVQVSAEELVFRGYFQSQLAARGAPAVVWLILPSICFGFLHHQPDLMGPNAWLITAWSALFGLAAADLTARAGTLGPAIAMHLINNLYAIGIVSQADYLDGAALFVVARPLDDPTLIWDWVPQEILITFCLWLVARLALRR</sequence>
<evidence type="ECO:0000259" key="2">
    <source>
        <dbReference type="Pfam" id="PF02517"/>
    </source>
</evidence>
<comment type="caution">
    <text evidence="3">The sequence shown here is derived from an EMBL/GenBank/DDBJ whole genome shotgun (WGS) entry which is preliminary data.</text>
</comment>
<dbReference type="Proteomes" id="UP000005954">
    <property type="component" value="Unassembled WGS sequence"/>
</dbReference>
<keyword evidence="3" id="KW-0378">Hydrolase</keyword>
<keyword evidence="1" id="KW-0472">Membrane</keyword>
<organism evidence="3 4">
    <name type="scientific">Roseovarius nubinhibens (strain ATCC BAA-591 / DSM 15170 / ISM)</name>
    <dbReference type="NCBI Taxonomy" id="89187"/>
    <lineage>
        <taxon>Bacteria</taxon>
        <taxon>Pseudomonadati</taxon>
        <taxon>Pseudomonadota</taxon>
        <taxon>Alphaproteobacteria</taxon>
        <taxon>Rhodobacterales</taxon>
        <taxon>Roseobacteraceae</taxon>
        <taxon>Roseovarius</taxon>
    </lineage>
</organism>
<dbReference type="GO" id="GO:0080120">
    <property type="term" value="P:CAAX-box protein maturation"/>
    <property type="evidence" value="ECO:0007669"/>
    <property type="project" value="UniProtKB-ARBA"/>
</dbReference>
<dbReference type="GO" id="GO:0004175">
    <property type="term" value="F:endopeptidase activity"/>
    <property type="evidence" value="ECO:0007669"/>
    <property type="project" value="UniProtKB-ARBA"/>
</dbReference>
<keyword evidence="1" id="KW-1133">Transmembrane helix</keyword>
<feature type="transmembrane region" description="Helical" evidence="1">
    <location>
        <begin position="278"/>
        <end position="297"/>
    </location>
</feature>
<name>A3SLV1_ROSNI</name>
<keyword evidence="1" id="KW-0812">Transmembrane</keyword>
<dbReference type="EMBL" id="AALY01000001">
    <property type="protein sequence ID" value="EAP78332.1"/>
    <property type="molecule type" value="Genomic_DNA"/>
</dbReference>
<dbReference type="MEROPS" id="G05.A04"/>
<feature type="transmembrane region" description="Helical" evidence="1">
    <location>
        <begin position="21"/>
        <end position="47"/>
    </location>
</feature>
<dbReference type="STRING" id="89187.ISM_08545"/>